<name>A0A0P6XM48_9CHLR</name>
<dbReference type="RefSeq" id="WP_054536720.1">
    <property type="nucleotide sequence ID" value="NZ_LGKP01000035.1"/>
</dbReference>
<keyword evidence="1" id="KW-0812">Transmembrane</keyword>
<sequence>MQRSLPSAKQLGLAALATLILGIGLLYAGALTIAPLALLSFVVLSIVAMVSLTAHDIEDTILKKGRSE</sequence>
<protein>
    <submittedName>
        <fullName evidence="2">Uncharacterized protein</fullName>
    </submittedName>
</protein>
<dbReference type="EMBL" id="LGKP01000035">
    <property type="protein sequence ID" value="KPL81424.1"/>
    <property type="molecule type" value="Genomic_DNA"/>
</dbReference>
<organism evidence="2 3">
    <name type="scientific">Herpetosiphon geysericola</name>
    <dbReference type="NCBI Taxonomy" id="70996"/>
    <lineage>
        <taxon>Bacteria</taxon>
        <taxon>Bacillati</taxon>
        <taxon>Chloroflexota</taxon>
        <taxon>Chloroflexia</taxon>
        <taxon>Herpetosiphonales</taxon>
        <taxon>Herpetosiphonaceae</taxon>
        <taxon>Herpetosiphon</taxon>
    </lineage>
</organism>
<keyword evidence="1" id="KW-0472">Membrane</keyword>
<feature type="transmembrane region" description="Helical" evidence="1">
    <location>
        <begin position="12"/>
        <end position="30"/>
    </location>
</feature>
<comment type="caution">
    <text evidence="2">The sequence shown here is derived from an EMBL/GenBank/DDBJ whole genome shotgun (WGS) entry which is preliminary data.</text>
</comment>
<dbReference type="AlphaFoldDB" id="A0A0P6XM48"/>
<reference evidence="2 3" key="1">
    <citation type="submission" date="2015-07" db="EMBL/GenBank/DDBJ databases">
        <title>Whole genome sequence of Herpetosiphon geysericola DSM 7119.</title>
        <authorList>
            <person name="Hemp J."/>
            <person name="Ward L.M."/>
            <person name="Pace L.A."/>
            <person name="Fischer W.W."/>
        </authorList>
    </citation>
    <scope>NUCLEOTIDE SEQUENCE [LARGE SCALE GENOMIC DNA]</scope>
    <source>
        <strain evidence="2 3">DSM 7119</strain>
    </source>
</reference>
<accession>A0A0P6XM48</accession>
<gene>
    <name evidence="2" type="ORF">SE18_22560</name>
</gene>
<dbReference type="OrthoDB" id="9909085at2"/>
<keyword evidence="1" id="KW-1133">Transmembrane helix</keyword>
<proteinExistence type="predicted"/>
<feature type="transmembrane region" description="Helical" evidence="1">
    <location>
        <begin position="36"/>
        <end position="54"/>
    </location>
</feature>
<evidence type="ECO:0000256" key="1">
    <source>
        <dbReference type="SAM" id="Phobius"/>
    </source>
</evidence>
<keyword evidence="3" id="KW-1185">Reference proteome</keyword>
<evidence type="ECO:0000313" key="3">
    <source>
        <dbReference type="Proteomes" id="UP000050277"/>
    </source>
</evidence>
<evidence type="ECO:0000313" key="2">
    <source>
        <dbReference type="EMBL" id="KPL81424.1"/>
    </source>
</evidence>
<dbReference type="Proteomes" id="UP000050277">
    <property type="component" value="Unassembled WGS sequence"/>
</dbReference>